<evidence type="ECO:0000256" key="11">
    <source>
        <dbReference type="SAM" id="Phobius"/>
    </source>
</evidence>
<feature type="transmembrane region" description="Helical" evidence="11">
    <location>
        <begin position="488"/>
        <end position="508"/>
    </location>
</feature>
<dbReference type="GO" id="GO:0004984">
    <property type="term" value="F:olfactory receptor activity"/>
    <property type="evidence" value="ECO:0007669"/>
    <property type="project" value="InterPro"/>
</dbReference>
<reference evidence="12" key="1">
    <citation type="journal article" date="2020" name="J Insects Food Feed">
        <title>The yellow mealworm (Tenebrio molitor) genome: a resource for the emerging insects as food and feed industry.</title>
        <authorList>
            <person name="Eriksson T."/>
            <person name="Andere A."/>
            <person name="Kelstrup H."/>
            <person name="Emery V."/>
            <person name="Picard C."/>
        </authorList>
    </citation>
    <scope>NUCLEOTIDE SEQUENCE</scope>
    <source>
        <strain evidence="12">Stoneville</strain>
        <tissue evidence="12">Whole head</tissue>
    </source>
</reference>
<gene>
    <name evidence="12" type="ORF">GEV33_004943</name>
</gene>
<dbReference type="PANTHER" id="PTHR21137:SF35">
    <property type="entry name" value="ODORANT RECEPTOR 19A-RELATED"/>
    <property type="match status" value="1"/>
</dbReference>
<keyword evidence="7 11" id="KW-0472">Membrane</keyword>
<accession>A0A8J6HQK0</accession>
<feature type="transmembrane region" description="Helical" evidence="11">
    <location>
        <begin position="242"/>
        <end position="264"/>
    </location>
</feature>
<keyword evidence="4 11" id="KW-0812">Transmembrane</keyword>
<evidence type="ECO:0000256" key="10">
    <source>
        <dbReference type="SAM" id="MobiDB-lite"/>
    </source>
</evidence>
<evidence type="ECO:0000256" key="8">
    <source>
        <dbReference type="ARBA" id="ARBA00023170"/>
    </source>
</evidence>
<keyword evidence="9" id="KW-0807">Transducer</keyword>
<evidence type="ECO:0000256" key="3">
    <source>
        <dbReference type="ARBA" id="ARBA00022606"/>
    </source>
</evidence>
<evidence type="ECO:0008006" key="14">
    <source>
        <dbReference type="Google" id="ProtNLM"/>
    </source>
</evidence>
<keyword evidence="3" id="KW-0716">Sensory transduction</keyword>
<dbReference type="GO" id="GO:0005549">
    <property type="term" value="F:odorant binding"/>
    <property type="evidence" value="ECO:0007669"/>
    <property type="project" value="InterPro"/>
</dbReference>
<sequence>MSQIIYLDLVYNTFQRIGLSPTQISLHNYILPLVTSILVFLVVCNFQYLHHDIFEISRACIAFCTHSHALVRQLSMIWYSSEIEQLLKSVAHFWDYDLFGKDLGEYFRKKMTVRLLLIKCLFVICVGVLSYLFLSPLVFEHTDLPQESWIPGNNHYVKVMIYVSQIVCLSNVPFLLIVFDGTLFFLCNELEIQFLLLKKSLQAVRIGANPSAEQEKVCLNKLKNYSIYHLFLLRVHEKLKTIYSDFFLFEYLVCIEALCILFCVLNDESTSTSELIVSFIYMIGVILQCAFAFLAVSNLEAEAATLSDALYDLDWYNSSDKKIPRHILFMLMKAQQPVQLTGAGLISVNRNTFLQNFSDISYSIFNFNAIATAVIYYVSTAFKLSGYLPSHKTFKTYILQFVLVPLMCTLLAFVVYNLRYMHQDIFEVASIFESLSTHGHVFGRKVAILKHAPLLEELIKDRRYFWKYDQYGRHLADKFRKQMSLRNFIIKSLSAISVVMLLYFFLTPVFKTSAQVPQESWVPEPKNYFTPIVYTLQIICLSESIPVAIIIDGTFLLMCGEFEIQFVLLKKTLQSIRIGENSAAKHESFCFKKLKQCSAYHCLLLEEHKKMKRVFSEFFLLQYLLSIEGLCIELFVINESQSWDKFTLAAIYIVGIIMQSSFTFLSASNLEIAAESLPDDIYQIDWYNSSNNKIPKHVLFMLMRAQKPLRLTGAGLFDVNRNMFLQHNSSKDNRVKATIAQNRTRRYANNCQFEYARGSHNFVNTPIATLALTMCDISFTRKFFTIVLIAHAVHPQAQVQFDNTNFANSQNVYNTDQQNLDPSRQDARFDNRFDNRLDVGDGRFAGGDTRFRENEGPNTTPNNRDIRALLQELDVQASQQCTNNVDAQWNFETNVNQATQLEAVSEISSKEEVPAWENNL</sequence>
<evidence type="ECO:0000256" key="2">
    <source>
        <dbReference type="ARBA" id="ARBA00022475"/>
    </source>
</evidence>
<evidence type="ECO:0000256" key="1">
    <source>
        <dbReference type="ARBA" id="ARBA00004651"/>
    </source>
</evidence>
<proteinExistence type="predicted"/>
<keyword evidence="2" id="KW-1003">Cell membrane</keyword>
<comment type="caution">
    <text evidence="12">The sequence shown here is derived from an EMBL/GenBank/DDBJ whole genome shotgun (WGS) entry which is preliminary data.</text>
</comment>
<feature type="transmembrane region" description="Helical" evidence="11">
    <location>
        <begin position="276"/>
        <end position="296"/>
    </location>
</feature>
<dbReference type="EMBL" id="JABDTM020018748">
    <property type="protein sequence ID" value="KAH0817848.1"/>
    <property type="molecule type" value="Genomic_DNA"/>
</dbReference>
<keyword evidence="6 11" id="KW-1133">Transmembrane helix</keyword>
<evidence type="ECO:0000256" key="6">
    <source>
        <dbReference type="ARBA" id="ARBA00022989"/>
    </source>
</evidence>
<keyword evidence="13" id="KW-1185">Reference proteome</keyword>
<feature type="transmembrane region" description="Helical" evidence="11">
    <location>
        <begin position="398"/>
        <end position="418"/>
    </location>
</feature>
<evidence type="ECO:0000256" key="7">
    <source>
        <dbReference type="ARBA" id="ARBA00023136"/>
    </source>
</evidence>
<dbReference type="PANTHER" id="PTHR21137">
    <property type="entry name" value="ODORANT RECEPTOR"/>
    <property type="match status" value="1"/>
</dbReference>
<organism evidence="12 13">
    <name type="scientific">Tenebrio molitor</name>
    <name type="common">Yellow mealworm beetle</name>
    <dbReference type="NCBI Taxonomy" id="7067"/>
    <lineage>
        <taxon>Eukaryota</taxon>
        <taxon>Metazoa</taxon>
        <taxon>Ecdysozoa</taxon>
        <taxon>Arthropoda</taxon>
        <taxon>Hexapoda</taxon>
        <taxon>Insecta</taxon>
        <taxon>Pterygota</taxon>
        <taxon>Neoptera</taxon>
        <taxon>Endopterygota</taxon>
        <taxon>Coleoptera</taxon>
        <taxon>Polyphaga</taxon>
        <taxon>Cucujiformia</taxon>
        <taxon>Tenebrionidae</taxon>
        <taxon>Tenebrio</taxon>
    </lineage>
</organism>
<feature type="region of interest" description="Disordered" evidence="10">
    <location>
        <begin position="844"/>
        <end position="863"/>
    </location>
</feature>
<comment type="subcellular location">
    <subcellularLocation>
        <location evidence="1">Cell membrane</location>
        <topology evidence="1">Multi-pass membrane protein</topology>
    </subcellularLocation>
</comment>
<dbReference type="AlphaFoldDB" id="A0A8J6HQK0"/>
<dbReference type="GO" id="GO:0007165">
    <property type="term" value="P:signal transduction"/>
    <property type="evidence" value="ECO:0007669"/>
    <property type="project" value="UniProtKB-KW"/>
</dbReference>
<dbReference type="GO" id="GO:0005886">
    <property type="term" value="C:plasma membrane"/>
    <property type="evidence" value="ECO:0007669"/>
    <property type="project" value="UniProtKB-SubCell"/>
</dbReference>
<keyword evidence="8" id="KW-0675">Receptor</keyword>
<evidence type="ECO:0000256" key="5">
    <source>
        <dbReference type="ARBA" id="ARBA00022725"/>
    </source>
</evidence>
<evidence type="ECO:0000256" key="9">
    <source>
        <dbReference type="ARBA" id="ARBA00023224"/>
    </source>
</evidence>
<feature type="transmembrane region" description="Helical" evidence="11">
    <location>
        <begin position="116"/>
        <end position="139"/>
    </location>
</feature>
<dbReference type="Pfam" id="PF02949">
    <property type="entry name" value="7tm_6"/>
    <property type="match status" value="2"/>
</dbReference>
<feature type="transmembrane region" description="Helical" evidence="11">
    <location>
        <begin position="360"/>
        <end position="378"/>
    </location>
</feature>
<reference evidence="12" key="2">
    <citation type="submission" date="2021-08" db="EMBL/GenBank/DDBJ databases">
        <authorList>
            <person name="Eriksson T."/>
        </authorList>
    </citation>
    <scope>NUCLEOTIDE SEQUENCE</scope>
    <source>
        <strain evidence="12">Stoneville</strain>
        <tissue evidence="12">Whole head</tissue>
    </source>
</reference>
<keyword evidence="5" id="KW-0552">Olfaction</keyword>
<dbReference type="Proteomes" id="UP000719412">
    <property type="component" value="Unassembled WGS sequence"/>
</dbReference>
<feature type="transmembrane region" description="Helical" evidence="11">
    <location>
        <begin position="29"/>
        <end position="49"/>
    </location>
</feature>
<feature type="transmembrane region" description="Helical" evidence="11">
    <location>
        <begin position="159"/>
        <end position="186"/>
    </location>
</feature>
<evidence type="ECO:0000256" key="4">
    <source>
        <dbReference type="ARBA" id="ARBA00022692"/>
    </source>
</evidence>
<evidence type="ECO:0000313" key="12">
    <source>
        <dbReference type="EMBL" id="KAH0817848.1"/>
    </source>
</evidence>
<evidence type="ECO:0000313" key="13">
    <source>
        <dbReference type="Proteomes" id="UP000719412"/>
    </source>
</evidence>
<dbReference type="InterPro" id="IPR004117">
    <property type="entry name" value="7tm6_olfct_rcpt"/>
</dbReference>
<protein>
    <recommendedName>
        <fullName evidence="14">Odorant receptor</fullName>
    </recommendedName>
</protein>
<name>A0A8J6HQK0_TENMO</name>